<organism evidence="4 5">
    <name type="scientific">Agromyces hippuratus</name>
    <dbReference type="NCBI Taxonomy" id="286438"/>
    <lineage>
        <taxon>Bacteria</taxon>
        <taxon>Bacillati</taxon>
        <taxon>Actinomycetota</taxon>
        <taxon>Actinomycetes</taxon>
        <taxon>Micrococcales</taxon>
        <taxon>Microbacteriaceae</taxon>
        <taxon>Agromyces</taxon>
    </lineage>
</organism>
<evidence type="ECO:0000259" key="3">
    <source>
        <dbReference type="Pfam" id="PF01156"/>
    </source>
</evidence>
<accession>A0A852X636</accession>
<sequence length="129" mass="13559">MRFTMVGLNVTHLALVTPAVREQISSLGTGTAAFGAELFDFFCRTNDEVFGMPDGPLHDPVAVAVLADPGCVEVLRVRLDVELAGTETAGATSVDLDGMLGREPNAWVAVGLDVERFWAGVAASVARLA</sequence>
<evidence type="ECO:0000256" key="2">
    <source>
        <dbReference type="ARBA" id="ARBA00023295"/>
    </source>
</evidence>
<gene>
    <name evidence="4" type="ORF">BJY17_002208</name>
</gene>
<dbReference type="InterPro" id="IPR001910">
    <property type="entry name" value="Inosine/uridine_hydrolase_dom"/>
</dbReference>
<dbReference type="Gene3D" id="3.90.245.10">
    <property type="entry name" value="Ribonucleoside hydrolase-like"/>
    <property type="match status" value="1"/>
</dbReference>
<dbReference type="InterPro" id="IPR036452">
    <property type="entry name" value="Ribo_hydro-like"/>
</dbReference>
<dbReference type="Pfam" id="PF01156">
    <property type="entry name" value="IU_nuc_hydro"/>
    <property type="match status" value="1"/>
</dbReference>
<dbReference type="InterPro" id="IPR023186">
    <property type="entry name" value="IUNH"/>
</dbReference>
<name>A0A852X636_9MICO</name>
<dbReference type="AlphaFoldDB" id="A0A852X636"/>
<reference evidence="4 5" key="1">
    <citation type="submission" date="2020-07" db="EMBL/GenBank/DDBJ databases">
        <title>Sequencing the genomes of 1000 actinobacteria strains.</title>
        <authorList>
            <person name="Klenk H.-P."/>
        </authorList>
    </citation>
    <scope>NUCLEOTIDE SEQUENCE [LARGE SCALE GENOMIC DNA]</scope>
    <source>
        <strain evidence="4 5">DSM 8598</strain>
    </source>
</reference>
<dbReference type="Proteomes" id="UP000549066">
    <property type="component" value="Unassembled WGS sequence"/>
</dbReference>
<protein>
    <submittedName>
        <fullName evidence="4">Inosine-uridine nucleoside N-ribohydrolase</fullName>
    </submittedName>
</protein>
<dbReference type="SUPFAM" id="SSF53590">
    <property type="entry name" value="Nucleoside hydrolase"/>
    <property type="match status" value="1"/>
</dbReference>
<dbReference type="EMBL" id="JACCFI010000001">
    <property type="protein sequence ID" value="NYG21461.1"/>
    <property type="molecule type" value="Genomic_DNA"/>
</dbReference>
<feature type="domain" description="Inosine/uridine-preferring nucleoside hydrolase" evidence="3">
    <location>
        <begin position="4"/>
        <end position="119"/>
    </location>
</feature>
<dbReference type="GO" id="GO:0008477">
    <property type="term" value="F:purine nucleosidase activity"/>
    <property type="evidence" value="ECO:0007669"/>
    <property type="project" value="TreeGrafter"/>
</dbReference>
<dbReference type="PANTHER" id="PTHR12304:SF4">
    <property type="entry name" value="URIDINE NUCLEOSIDASE"/>
    <property type="match status" value="1"/>
</dbReference>
<keyword evidence="1 4" id="KW-0378">Hydrolase</keyword>
<evidence type="ECO:0000313" key="4">
    <source>
        <dbReference type="EMBL" id="NYG21461.1"/>
    </source>
</evidence>
<evidence type="ECO:0000313" key="5">
    <source>
        <dbReference type="Proteomes" id="UP000549066"/>
    </source>
</evidence>
<evidence type="ECO:0000256" key="1">
    <source>
        <dbReference type="ARBA" id="ARBA00022801"/>
    </source>
</evidence>
<proteinExistence type="predicted"/>
<comment type="caution">
    <text evidence="4">The sequence shown here is derived from an EMBL/GenBank/DDBJ whole genome shotgun (WGS) entry which is preliminary data.</text>
</comment>
<keyword evidence="5" id="KW-1185">Reference proteome</keyword>
<keyword evidence="2" id="KW-0326">Glycosidase</keyword>
<dbReference type="GO" id="GO:0005829">
    <property type="term" value="C:cytosol"/>
    <property type="evidence" value="ECO:0007669"/>
    <property type="project" value="TreeGrafter"/>
</dbReference>
<dbReference type="PANTHER" id="PTHR12304">
    <property type="entry name" value="INOSINE-URIDINE PREFERRING NUCLEOSIDE HYDROLASE"/>
    <property type="match status" value="1"/>
</dbReference>
<dbReference type="GO" id="GO:0006152">
    <property type="term" value="P:purine nucleoside catabolic process"/>
    <property type="evidence" value="ECO:0007669"/>
    <property type="project" value="TreeGrafter"/>
</dbReference>